<evidence type="ECO:0000313" key="10">
    <source>
        <dbReference type="EMBL" id="CRK85641.1"/>
    </source>
</evidence>
<dbReference type="InterPro" id="IPR012340">
    <property type="entry name" value="NA-bd_OB-fold"/>
</dbReference>
<dbReference type="NCBIfam" id="TIGR00457">
    <property type="entry name" value="asnS"/>
    <property type="match status" value="1"/>
</dbReference>
<dbReference type="GO" id="GO:0005524">
    <property type="term" value="F:ATP binding"/>
    <property type="evidence" value="ECO:0007669"/>
    <property type="project" value="UniProtKB-UniRule"/>
</dbReference>
<dbReference type="STRING" id="1715285.SOFFGTOCOR_0203"/>
<dbReference type="EMBL" id="CVRF01000001">
    <property type="protein sequence ID" value="CRK85641.1"/>
    <property type="molecule type" value="Genomic_DNA"/>
</dbReference>
<reference evidence="11" key="1">
    <citation type="submission" date="2015-05" db="EMBL/GenBank/DDBJ databases">
        <authorList>
            <person name="Manzano-Marin A."/>
        </authorList>
    </citation>
    <scope>NUCLEOTIDE SEQUENCE [LARGE SCALE GENOMIC DNA]</scope>
    <source>
        <strain evidence="11">officinalis</strain>
    </source>
</reference>
<dbReference type="PRINTS" id="PR01042">
    <property type="entry name" value="TRNASYNTHASP"/>
</dbReference>
<comment type="catalytic activity">
    <reaction evidence="8">
        <text>tRNA(Asn) + L-asparagine + ATP = L-asparaginyl-tRNA(Asn) + AMP + diphosphate + H(+)</text>
        <dbReference type="Rhea" id="RHEA:11180"/>
        <dbReference type="Rhea" id="RHEA-COMP:9659"/>
        <dbReference type="Rhea" id="RHEA-COMP:9674"/>
        <dbReference type="ChEBI" id="CHEBI:15378"/>
        <dbReference type="ChEBI" id="CHEBI:30616"/>
        <dbReference type="ChEBI" id="CHEBI:33019"/>
        <dbReference type="ChEBI" id="CHEBI:58048"/>
        <dbReference type="ChEBI" id="CHEBI:78442"/>
        <dbReference type="ChEBI" id="CHEBI:78515"/>
        <dbReference type="ChEBI" id="CHEBI:456215"/>
        <dbReference type="EC" id="6.1.1.22"/>
    </reaction>
</comment>
<dbReference type="SUPFAM" id="SSF50249">
    <property type="entry name" value="Nucleic acid-binding proteins"/>
    <property type="match status" value="1"/>
</dbReference>
<dbReference type="PROSITE" id="PS50862">
    <property type="entry name" value="AA_TRNA_LIGASE_II"/>
    <property type="match status" value="1"/>
</dbReference>
<comment type="similarity">
    <text evidence="1 8">Belongs to the class-II aminoacyl-tRNA synthetase family.</text>
</comment>
<dbReference type="InterPro" id="IPR045864">
    <property type="entry name" value="aa-tRNA-synth_II/BPL/LPL"/>
</dbReference>
<dbReference type="PANTHER" id="PTHR22594:SF34">
    <property type="entry name" value="ASPARAGINE--TRNA LIGASE, MITOCHONDRIAL-RELATED"/>
    <property type="match status" value="1"/>
</dbReference>
<dbReference type="Gene3D" id="2.40.50.140">
    <property type="entry name" value="Nucleic acid-binding proteins"/>
    <property type="match status" value="1"/>
</dbReference>
<keyword evidence="2 8" id="KW-0963">Cytoplasm</keyword>
<dbReference type="GO" id="GO:0005737">
    <property type="term" value="C:cytoplasm"/>
    <property type="evidence" value="ECO:0007669"/>
    <property type="project" value="UniProtKB-SubCell"/>
</dbReference>
<evidence type="ECO:0000256" key="2">
    <source>
        <dbReference type="ARBA" id="ARBA00022490"/>
    </source>
</evidence>
<protein>
    <recommendedName>
        <fullName evidence="8">Asparagine--tRNA ligase</fullName>
        <ecNumber evidence="8">6.1.1.22</ecNumber>
    </recommendedName>
    <alternativeName>
        <fullName evidence="8">Asparaginyl-tRNA synthetase</fullName>
        <shortName evidence="8">AsnRS</shortName>
    </alternativeName>
</protein>
<evidence type="ECO:0000256" key="1">
    <source>
        <dbReference type="ARBA" id="ARBA00008226"/>
    </source>
</evidence>
<dbReference type="EC" id="6.1.1.22" evidence="8"/>
<evidence type="ECO:0000256" key="6">
    <source>
        <dbReference type="ARBA" id="ARBA00022917"/>
    </source>
</evidence>
<keyword evidence="4 8" id="KW-0547">Nucleotide-binding</keyword>
<dbReference type="Pfam" id="PF01336">
    <property type="entry name" value="tRNA_anti-codon"/>
    <property type="match status" value="1"/>
</dbReference>
<dbReference type="CDD" id="cd04318">
    <property type="entry name" value="EcAsnRS_like_N"/>
    <property type="match status" value="1"/>
</dbReference>
<comment type="subcellular location">
    <subcellularLocation>
        <location evidence="8">Cytoplasm</location>
    </subcellularLocation>
</comment>
<keyword evidence="5 8" id="KW-0067">ATP-binding</keyword>
<dbReference type="InterPro" id="IPR004522">
    <property type="entry name" value="Asn-tRNA-ligase"/>
</dbReference>
<dbReference type="InterPro" id="IPR006195">
    <property type="entry name" value="aa-tRNA-synth_II"/>
</dbReference>
<accession>A0A0M6W9N4</accession>
<keyword evidence="3 8" id="KW-0436">Ligase</keyword>
<comment type="subunit">
    <text evidence="8">Homodimer.</text>
</comment>
<name>A0A0M6W9N4_9GAMM</name>
<dbReference type="GO" id="GO:0004816">
    <property type="term" value="F:asparagine-tRNA ligase activity"/>
    <property type="evidence" value="ECO:0007669"/>
    <property type="project" value="UniProtKB-UniRule"/>
</dbReference>
<dbReference type="AlphaFoldDB" id="A0A0M6W9N4"/>
<dbReference type="InterPro" id="IPR002312">
    <property type="entry name" value="Asp/Asn-tRNA-synth_IIb"/>
</dbReference>
<proteinExistence type="inferred from homology"/>
<dbReference type="InterPro" id="IPR004365">
    <property type="entry name" value="NA-bd_OB_tRNA"/>
</dbReference>
<gene>
    <name evidence="8 10" type="primary">asnS</name>
    <name evidence="10" type="ORF">SOFFGTOCOR_0203</name>
</gene>
<evidence type="ECO:0000256" key="8">
    <source>
        <dbReference type="HAMAP-Rule" id="MF_00534"/>
    </source>
</evidence>
<evidence type="ECO:0000313" key="11">
    <source>
        <dbReference type="Proteomes" id="UP000242301"/>
    </source>
</evidence>
<dbReference type="NCBIfam" id="NF003037">
    <property type="entry name" value="PRK03932.1"/>
    <property type="match status" value="1"/>
</dbReference>
<dbReference type="Pfam" id="PF00152">
    <property type="entry name" value="tRNA-synt_2"/>
    <property type="match status" value="1"/>
</dbReference>
<dbReference type="Proteomes" id="UP000242301">
    <property type="component" value="Unassembled WGS sequence"/>
</dbReference>
<dbReference type="PANTHER" id="PTHR22594">
    <property type="entry name" value="ASPARTYL/LYSYL-TRNA SYNTHETASE"/>
    <property type="match status" value="1"/>
</dbReference>
<dbReference type="GO" id="GO:0003676">
    <property type="term" value="F:nucleic acid binding"/>
    <property type="evidence" value="ECO:0007669"/>
    <property type="project" value="InterPro"/>
</dbReference>
<dbReference type="InterPro" id="IPR004364">
    <property type="entry name" value="Aa-tRNA-synt_II"/>
</dbReference>
<dbReference type="FunFam" id="3.30.930.10:FF:000016">
    <property type="entry name" value="Asparagine--tRNA ligase"/>
    <property type="match status" value="1"/>
</dbReference>
<dbReference type="Gene3D" id="3.30.930.10">
    <property type="entry name" value="Bira Bifunctional Protein, Domain 2"/>
    <property type="match status" value="1"/>
</dbReference>
<evidence type="ECO:0000256" key="7">
    <source>
        <dbReference type="ARBA" id="ARBA00023146"/>
    </source>
</evidence>
<dbReference type="SUPFAM" id="SSF55681">
    <property type="entry name" value="Class II aaRS and biotin synthetases"/>
    <property type="match status" value="1"/>
</dbReference>
<sequence>MKIVSIINIVKNTITIGSNIIIQGWVRTIRTSKTGISFIGIYDGSCNSLLQIIAYDKLSNYKNEILRITSGCSLVVTGVLKKSPGIGQYFELEAYKIKVIGWIKNPDSYPISAKYHTLEHLREFAHLRPRTSLIGAITRVRHTLAQAIHRFLSEQGFFWVTTPIITTSDTEGAGEMFRVSTLDYNKLPRNNIGEVDFTKDFFGNESFLTVSGQLNCEAYALAMSKVYTFGPVFRAEKSNTSRHLAEFWMVEPEVAFASLNEIIIIAEKMLKYIFNAVLVERYDDMLFFVRNIDKKVIVRIESFKNFNFTQIEYHNAIEILNTCNKKFEKQVFWGIDLSSEHERYLTENYFNSPVIIKNYPKDIKAFYMRLNEDNKTVAAFDILMPGVGEIIGGSQREERCDMLDNRLDEMSIKKENYQWYRDLRCYGTVPHSGFGLGFDRLISYVTGVSNLREVVPFPRTQRSALF</sequence>
<dbReference type="HAMAP" id="MF_00534">
    <property type="entry name" value="Asn_tRNA_synth"/>
    <property type="match status" value="1"/>
</dbReference>
<evidence type="ECO:0000256" key="4">
    <source>
        <dbReference type="ARBA" id="ARBA00022741"/>
    </source>
</evidence>
<keyword evidence="11" id="KW-1185">Reference proteome</keyword>
<evidence type="ECO:0000259" key="9">
    <source>
        <dbReference type="PROSITE" id="PS50862"/>
    </source>
</evidence>
<dbReference type="GO" id="GO:0006421">
    <property type="term" value="P:asparaginyl-tRNA aminoacylation"/>
    <property type="evidence" value="ECO:0007669"/>
    <property type="project" value="UniProtKB-UniRule"/>
</dbReference>
<evidence type="ECO:0000256" key="3">
    <source>
        <dbReference type="ARBA" id="ARBA00022598"/>
    </source>
</evidence>
<organism evidence="10 11">
    <name type="scientific">Candidatus Providencia siddallii</name>
    <dbReference type="NCBI Taxonomy" id="1715285"/>
    <lineage>
        <taxon>Bacteria</taxon>
        <taxon>Pseudomonadati</taxon>
        <taxon>Pseudomonadota</taxon>
        <taxon>Gammaproteobacteria</taxon>
        <taxon>Enterobacterales</taxon>
        <taxon>Morganellaceae</taxon>
        <taxon>Providencia</taxon>
    </lineage>
</organism>
<keyword evidence="7 8" id="KW-0030">Aminoacyl-tRNA synthetase</keyword>
<evidence type="ECO:0000256" key="5">
    <source>
        <dbReference type="ARBA" id="ARBA00022840"/>
    </source>
</evidence>
<dbReference type="CDD" id="cd00776">
    <property type="entry name" value="AsxRS_core"/>
    <property type="match status" value="1"/>
</dbReference>
<keyword evidence="6 8" id="KW-0648">Protein biosynthesis</keyword>
<feature type="domain" description="Aminoacyl-transfer RNA synthetases class-II family profile" evidence="9">
    <location>
        <begin position="139"/>
        <end position="456"/>
    </location>
</feature>